<gene>
    <name evidence="2" type="ORF">Salat_2630800</name>
</gene>
<dbReference type="InterPro" id="IPR043502">
    <property type="entry name" value="DNA/RNA_pol_sf"/>
</dbReference>
<dbReference type="Gene3D" id="3.30.70.270">
    <property type="match status" value="1"/>
</dbReference>
<evidence type="ECO:0000313" key="3">
    <source>
        <dbReference type="Proteomes" id="UP001293254"/>
    </source>
</evidence>
<dbReference type="SUPFAM" id="SSF56672">
    <property type="entry name" value="DNA/RNA polymerases"/>
    <property type="match status" value="1"/>
</dbReference>
<name>A0AAE2CAX7_9LAMI</name>
<dbReference type="InterPro" id="IPR051320">
    <property type="entry name" value="Viral_Replic_Matur_Polypro"/>
</dbReference>
<proteinExistence type="predicted"/>
<feature type="domain" description="Reverse transcriptase" evidence="1">
    <location>
        <begin position="1"/>
        <end position="82"/>
    </location>
</feature>
<dbReference type="PROSITE" id="PS51257">
    <property type="entry name" value="PROKAR_LIPOPROTEIN"/>
    <property type="match status" value="1"/>
</dbReference>
<dbReference type="InterPro" id="IPR000477">
    <property type="entry name" value="RT_dom"/>
</dbReference>
<reference evidence="2" key="2">
    <citation type="journal article" date="2024" name="Plant">
        <title>Genomic evolution and insights into agronomic trait innovations of Sesamum species.</title>
        <authorList>
            <person name="Miao H."/>
            <person name="Wang L."/>
            <person name="Qu L."/>
            <person name="Liu H."/>
            <person name="Sun Y."/>
            <person name="Le M."/>
            <person name="Wang Q."/>
            <person name="Wei S."/>
            <person name="Zheng Y."/>
            <person name="Lin W."/>
            <person name="Duan Y."/>
            <person name="Cao H."/>
            <person name="Xiong S."/>
            <person name="Wang X."/>
            <person name="Wei L."/>
            <person name="Li C."/>
            <person name="Ma Q."/>
            <person name="Ju M."/>
            <person name="Zhao R."/>
            <person name="Li G."/>
            <person name="Mu C."/>
            <person name="Tian Q."/>
            <person name="Mei H."/>
            <person name="Zhang T."/>
            <person name="Gao T."/>
            <person name="Zhang H."/>
        </authorList>
    </citation>
    <scope>NUCLEOTIDE SEQUENCE</scope>
    <source>
        <strain evidence="2">3651</strain>
    </source>
</reference>
<dbReference type="EMBL" id="JACGWO010000011">
    <property type="protein sequence ID" value="KAK4415235.1"/>
    <property type="molecule type" value="Genomic_DNA"/>
</dbReference>
<dbReference type="PANTHER" id="PTHR33064">
    <property type="entry name" value="POL PROTEIN"/>
    <property type="match status" value="1"/>
</dbReference>
<accession>A0AAE2CAX7</accession>
<dbReference type="Pfam" id="PF00078">
    <property type="entry name" value="RVT_1"/>
    <property type="match status" value="1"/>
</dbReference>
<comment type="caution">
    <text evidence="2">The sequence shown here is derived from an EMBL/GenBank/DDBJ whole genome shotgun (WGS) entry which is preliminary data.</text>
</comment>
<evidence type="ECO:0000313" key="2">
    <source>
        <dbReference type="EMBL" id="KAK4415235.1"/>
    </source>
</evidence>
<dbReference type="Proteomes" id="UP001293254">
    <property type="component" value="Unassembled WGS sequence"/>
</dbReference>
<reference evidence="2" key="1">
    <citation type="submission" date="2020-06" db="EMBL/GenBank/DDBJ databases">
        <authorList>
            <person name="Li T."/>
            <person name="Hu X."/>
            <person name="Zhang T."/>
            <person name="Song X."/>
            <person name="Zhang H."/>
            <person name="Dai N."/>
            <person name="Sheng W."/>
            <person name="Hou X."/>
            <person name="Wei L."/>
        </authorList>
    </citation>
    <scope>NUCLEOTIDE SEQUENCE</scope>
    <source>
        <strain evidence="2">3651</strain>
        <tissue evidence="2">Leaf</tissue>
    </source>
</reference>
<protein>
    <recommendedName>
        <fullName evidence="1">Reverse transcriptase domain-containing protein</fullName>
    </recommendedName>
</protein>
<dbReference type="AlphaFoldDB" id="A0AAE2CAX7"/>
<evidence type="ECO:0000259" key="1">
    <source>
        <dbReference type="Pfam" id="PF00078"/>
    </source>
</evidence>
<dbReference type="InterPro" id="IPR043128">
    <property type="entry name" value="Rev_trsase/Diguanyl_cyclase"/>
</dbReference>
<keyword evidence="3" id="KW-1185">Reference proteome</keyword>
<sequence>MPFGLTKSPIHFSGRYERHIPAIAASVCSCFFYDILVYSLDWPTHLTHLREVLQVLSDNMLFLKISKCSFGVTSVEYLGHIISDGLVSADPSKIQSMMDWPTPSSPTALRGFLGLRVITGDLFINTPPLLPR</sequence>
<dbReference type="PANTHER" id="PTHR33064:SF37">
    <property type="entry name" value="RIBONUCLEASE H"/>
    <property type="match status" value="1"/>
</dbReference>
<organism evidence="2 3">
    <name type="scientific">Sesamum alatum</name>
    <dbReference type="NCBI Taxonomy" id="300844"/>
    <lineage>
        <taxon>Eukaryota</taxon>
        <taxon>Viridiplantae</taxon>
        <taxon>Streptophyta</taxon>
        <taxon>Embryophyta</taxon>
        <taxon>Tracheophyta</taxon>
        <taxon>Spermatophyta</taxon>
        <taxon>Magnoliopsida</taxon>
        <taxon>eudicotyledons</taxon>
        <taxon>Gunneridae</taxon>
        <taxon>Pentapetalae</taxon>
        <taxon>asterids</taxon>
        <taxon>lamiids</taxon>
        <taxon>Lamiales</taxon>
        <taxon>Pedaliaceae</taxon>
        <taxon>Sesamum</taxon>
    </lineage>
</organism>